<name>A0A9N9R6Q0_9NEOP</name>
<dbReference type="EMBL" id="OU893334">
    <property type="protein sequence ID" value="CAG9790727.1"/>
    <property type="molecule type" value="Genomic_DNA"/>
</dbReference>
<evidence type="ECO:0000256" key="11">
    <source>
        <dbReference type="ARBA" id="ARBA00023004"/>
    </source>
</evidence>
<evidence type="ECO:0000313" key="17">
    <source>
        <dbReference type="EMBL" id="CAG9790727.1"/>
    </source>
</evidence>
<evidence type="ECO:0000256" key="3">
    <source>
        <dbReference type="ARBA" id="ARBA00004406"/>
    </source>
</evidence>
<keyword evidence="10 16" id="KW-0560">Oxidoreductase</keyword>
<dbReference type="Gene3D" id="1.10.630.10">
    <property type="entry name" value="Cytochrome P450"/>
    <property type="match status" value="1"/>
</dbReference>
<dbReference type="PANTHER" id="PTHR24292:SF54">
    <property type="entry name" value="CYP9F3-RELATED"/>
    <property type="match status" value="1"/>
</dbReference>
<evidence type="ECO:0000256" key="6">
    <source>
        <dbReference type="ARBA" id="ARBA00022617"/>
    </source>
</evidence>
<dbReference type="SUPFAM" id="SSF48264">
    <property type="entry name" value="Cytochrome P450"/>
    <property type="match status" value="1"/>
</dbReference>
<dbReference type="EC" id="1.14.14.1" evidence="5"/>
<dbReference type="GO" id="GO:0005789">
    <property type="term" value="C:endoplasmic reticulum membrane"/>
    <property type="evidence" value="ECO:0007669"/>
    <property type="project" value="UniProtKB-SubCell"/>
</dbReference>
<keyword evidence="12 16" id="KW-0503">Monooxygenase</keyword>
<keyword evidence="18" id="KW-1185">Reference proteome</keyword>
<dbReference type="AlphaFoldDB" id="A0A9N9R6Q0"/>
<keyword evidence="7 15" id="KW-0479">Metal-binding</keyword>
<comment type="subcellular location">
    <subcellularLocation>
        <location evidence="3">Endoplasmic reticulum membrane</location>
        <topology evidence="3">Peripheral membrane protein</topology>
    </subcellularLocation>
    <subcellularLocation>
        <location evidence="2">Microsome membrane</location>
        <topology evidence="2">Peripheral membrane protein</topology>
    </subcellularLocation>
</comment>
<dbReference type="InterPro" id="IPR002401">
    <property type="entry name" value="Cyt_P450_E_grp-I"/>
</dbReference>
<dbReference type="GO" id="GO:0016712">
    <property type="term" value="F:oxidoreductase activity, acting on paired donors, with incorporation or reduction of molecular oxygen, reduced flavin or flavoprotein as one donor, and incorporation of one atom of oxygen"/>
    <property type="evidence" value="ECO:0007669"/>
    <property type="project" value="UniProtKB-EC"/>
</dbReference>
<gene>
    <name evidence="17" type="ORF">DIATSA_LOCUS8388</name>
</gene>
<dbReference type="PRINTS" id="PR00385">
    <property type="entry name" value="P450"/>
</dbReference>
<accession>A0A9N9R6Q0</accession>
<reference evidence="17" key="1">
    <citation type="submission" date="2021-12" db="EMBL/GenBank/DDBJ databases">
        <authorList>
            <person name="King R."/>
        </authorList>
    </citation>
    <scope>NUCLEOTIDE SEQUENCE</scope>
</reference>
<dbReference type="InterPro" id="IPR050476">
    <property type="entry name" value="Insect_CytP450_Detox"/>
</dbReference>
<reference evidence="17" key="2">
    <citation type="submission" date="2022-10" db="EMBL/GenBank/DDBJ databases">
        <authorList>
            <consortium name="ENA_rothamsted_submissions"/>
            <consortium name="culmorum"/>
            <person name="King R."/>
        </authorList>
    </citation>
    <scope>NUCLEOTIDE SEQUENCE</scope>
</reference>
<protein>
    <recommendedName>
        <fullName evidence="5">unspecific monooxygenase</fullName>
        <ecNumber evidence="5">1.14.14.1</ecNumber>
    </recommendedName>
</protein>
<dbReference type="CDD" id="cd11056">
    <property type="entry name" value="CYP6-like"/>
    <property type="match status" value="1"/>
</dbReference>
<organism evidence="17 18">
    <name type="scientific">Diatraea saccharalis</name>
    <name type="common">sugarcane borer</name>
    <dbReference type="NCBI Taxonomy" id="40085"/>
    <lineage>
        <taxon>Eukaryota</taxon>
        <taxon>Metazoa</taxon>
        <taxon>Ecdysozoa</taxon>
        <taxon>Arthropoda</taxon>
        <taxon>Hexapoda</taxon>
        <taxon>Insecta</taxon>
        <taxon>Pterygota</taxon>
        <taxon>Neoptera</taxon>
        <taxon>Endopterygota</taxon>
        <taxon>Lepidoptera</taxon>
        <taxon>Glossata</taxon>
        <taxon>Ditrysia</taxon>
        <taxon>Pyraloidea</taxon>
        <taxon>Crambidae</taxon>
        <taxon>Crambinae</taxon>
        <taxon>Diatraea</taxon>
    </lineage>
</organism>
<evidence type="ECO:0000256" key="16">
    <source>
        <dbReference type="RuleBase" id="RU000461"/>
    </source>
</evidence>
<evidence type="ECO:0000256" key="8">
    <source>
        <dbReference type="ARBA" id="ARBA00022824"/>
    </source>
</evidence>
<evidence type="ECO:0000256" key="9">
    <source>
        <dbReference type="ARBA" id="ARBA00022848"/>
    </source>
</evidence>
<comment type="catalytic activity">
    <reaction evidence="14">
        <text>an organic molecule + reduced [NADPH--hemoprotein reductase] + O2 = an alcohol + oxidized [NADPH--hemoprotein reductase] + H2O + H(+)</text>
        <dbReference type="Rhea" id="RHEA:17149"/>
        <dbReference type="Rhea" id="RHEA-COMP:11964"/>
        <dbReference type="Rhea" id="RHEA-COMP:11965"/>
        <dbReference type="ChEBI" id="CHEBI:15377"/>
        <dbReference type="ChEBI" id="CHEBI:15378"/>
        <dbReference type="ChEBI" id="CHEBI:15379"/>
        <dbReference type="ChEBI" id="CHEBI:30879"/>
        <dbReference type="ChEBI" id="CHEBI:57618"/>
        <dbReference type="ChEBI" id="CHEBI:58210"/>
        <dbReference type="ChEBI" id="CHEBI:142491"/>
        <dbReference type="EC" id="1.14.14.1"/>
    </reaction>
</comment>
<evidence type="ECO:0000256" key="15">
    <source>
        <dbReference type="PIRSR" id="PIRSR602401-1"/>
    </source>
</evidence>
<dbReference type="GO" id="GO:0020037">
    <property type="term" value="F:heme binding"/>
    <property type="evidence" value="ECO:0007669"/>
    <property type="project" value="InterPro"/>
</dbReference>
<comment type="similarity">
    <text evidence="4 16">Belongs to the cytochrome P450 family.</text>
</comment>
<evidence type="ECO:0000256" key="4">
    <source>
        <dbReference type="ARBA" id="ARBA00010617"/>
    </source>
</evidence>
<evidence type="ECO:0000256" key="5">
    <source>
        <dbReference type="ARBA" id="ARBA00012109"/>
    </source>
</evidence>
<dbReference type="InterPro" id="IPR036396">
    <property type="entry name" value="Cyt_P450_sf"/>
</dbReference>
<dbReference type="FunFam" id="1.10.630.10:FF:000182">
    <property type="entry name" value="Cytochrome P450 3A4"/>
    <property type="match status" value="1"/>
</dbReference>
<dbReference type="Pfam" id="PF00067">
    <property type="entry name" value="p450"/>
    <property type="match status" value="1"/>
</dbReference>
<evidence type="ECO:0000256" key="7">
    <source>
        <dbReference type="ARBA" id="ARBA00022723"/>
    </source>
</evidence>
<evidence type="ECO:0000256" key="13">
    <source>
        <dbReference type="ARBA" id="ARBA00023136"/>
    </source>
</evidence>
<evidence type="ECO:0000256" key="2">
    <source>
        <dbReference type="ARBA" id="ARBA00004174"/>
    </source>
</evidence>
<evidence type="ECO:0000256" key="10">
    <source>
        <dbReference type="ARBA" id="ARBA00023002"/>
    </source>
</evidence>
<dbReference type="GO" id="GO:0005506">
    <property type="term" value="F:iron ion binding"/>
    <property type="evidence" value="ECO:0007669"/>
    <property type="project" value="InterPro"/>
</dbReference>
<keyword evidence="13" id="KW-0472">Membrane</keyword>
<feature type="binding site" description="axial binding residue" evidence="15">
    <location>
        <position position="439"/>
    </location>
    <ligand>
        <name>heme</name>
        <dbReference type="ChEBI" id="CHEBI:30413"/>
    </ligand>
    <ligandPart>
        <name>Fe</name>
        <dbReference type="ChEBI" id="CHEBI:18248"/>
    </ligandPart>
</feature>
<keyword evidence="11 15" id="KW-0408">Iron</keyword>
<dbReference type="Proteomes" id="UP001153714">
    <property type="component" value="Chromosome 3"/>
</dbReference>
<dbReference type="PRINTS" id="PR00463">
    <property type="entry name" value="EP450I"/>
</dbReference>
<evidence type="ECO:0000256" key="12">
    <source>
        <dbReference type="ARBA" id="ARBA00023033"/>
    </source>
</evidence>
<evidence type="ECO:0000256" key="14">
    <source>
        <dbReference type="ARBA" id="ARBA00047827"/>
    </source>
</evidence>
<dbReference type="PANTHER" id="PTHR24292">
    <property type="entry name" value="CYTOCHROME P450"/>
    <property type="match status" value="1"/>
</dbReference>
<keyword evidence="8" id="KW-0256">Endoplasmic reticulum</keyword>
<keyword evidence="9" id="KW-0492">Microsome</keyword>
<keyword evidence="6 15" id="KW-0349">Heme</keyword>
<dbReference type="InterPro" id="IPR017972">
    <property type="entry name" value="Cyt_P450_CS"/>
</dbReference>
<dbReference type="OrthoDB" id="2789670at2759"/>
<dbReference type="PROSITE" id="PS00086">
    <property type="entry name" value="CYTOCHROME_P450"/>
    <property type="match status" value="1"/>
</dbReference>
<evidence type="ECO:0000256" key="1">
    <source>
        <dbReference type="ARBA" id="ARBA00001971"/>
    </source>
</evidence>
<sequence>MLLYTCILLLAILFYLKWYKVKRYWADRGVTYEEPHPVLGSLTFMQKINIATWIRDMYDRYPKVPYIGIWLFWRPALLINSTDISRRILVKDFDAFRNRLVGTNIENSDPIGGLNIFTLNDPMWSSIRRRLSPLFTSSKLKSLHQLYFNKAKELVQRIKNDLKINKPLELRNLYADYTTDIIGIASFGIQSDTTLTRDSPLRAITREFQQYSILRGLQWCSIFFLPEIASYLRFVLFPKSSVRVLRSIFKHVVAQRGGYNDKAEVNDLLDALRLIKYEADKNNEVMDEDTMIAQAAIFLQGGFDTSASALTFLTYELAYNPEIQEKIYKELSQAKQALGDKDLDARVFSELVYFNCAIKEILRKYPAMGWLDRIADRDYQIDDKLTIAKGTNIYVNVMGMQHDSDHYPDPDKFNPDRFLPENDDGTRPFMPFGAGPRICIGMRFAYHTIWYAASSVLLKYQILPIPGTKPTARCEIDHRGLFLTPGSGTYVKFVARQ</sequence>
<evidence type="ECO:0000313" key="18">
    <source>
        <dbReference type="Proteomes" id="UP001153714"/>
    </source>
</evidence>
<proteinExistence type="inferred from homology"/>
<dbReference type="InterPro" id="IPR001128">
    <property type="entry name" value="Cyt_P450"/>
</dbReference>
<comment type="cofactor">
    <cofactor evidence="1 15">
        <name>heme</name>
        <dbReference type="ChEBI" id="CHEBI:30413"/>
    </cofactor>
</comment>